<evidence type="ECO:0000256" key="9">
    <source>
        <dbReference type="HAMAP-Rule" id="MF_01148"/>
    </source>
</evidence>
<keyword evidence="12" id="KW-1185">Reference proteome</keyword>
<keyword evidence="8 9" id="KW-0012">Acyltransferase</keyword>
<dbReference type="InterPro" id="IPR004563">
    <property type="entry name" value="Apolipo_AcylTrfase"/>
</dbReference>
<comment type="similarity">
    <text evidence="2 9">Belongs to the CN hydrolase family. Apolipoprotein N-acyltransferase subfamily.</text>
</comment>
<evidence type="ECO:0000256" key="8">
    <source>
        <dbReference type="ARBA" id="ARBA00023315"/>
    </source>
</evidence>
<evidence type="ECO:0000256" key="4">
    <source>
        <dbReference type="ARBA" id="ARBA00022679"/>
    </source>
</evidence>
<evidence type="ECO:0000256" key="2">
    <source>
        <dbReference type="ARBA" id="ARBA00010065"/>
    </source>
</evidence>
<evidence type="ECO:0000256" key="3">
    <source>
        <dbReference type="ARBA" id="ARBA00022475"/>
    </source>
</evidence>
<evidence type="ECO:0000259" key="10">
    <source>
        <dbReference type="PROSITE" id="PS50263"/>
    </source>
</evidence>
<organism evidence="11 12">
    <name type="scientific">Novosphingobium pituita</name>
    <dbReference type="NCBI Taxonomy" id="3056842"/>
    <lineage>
        <taxon>Bacteria</taxon>
        <taxon>Pseudomonadati</taxon>
        <taxon>Pseudomonadota</taxon>
        <taxon>Alphaproteobacteria</taxon>
        <taxon>Sphingomonadales</taxon>
        <taxon>Sphingomonadaceae</taxon>
        <taxon>Novosphingobium</taxon>
    </lineage>
</organism>
<dbReference type="NCBIfam" id="TIGR00546">
    <property type="entry name" value="lnt"/>
    <property type="match status" value="1"/>
</dbReference>
<evidence type="ECO:0000256" key="6">
    <source>
        <dbReference type="ARBA" id="ARBA00022989"/>
    </source>
</evidence>
<feature type="transmembrane region" description="Helical" evidence="9">
    <location>
        <begin position="130"/>
        <end position="151"/>
    </location>
</feature>
<dbReference type="SUPFAM" id="SSF56317">
    <property type="entry name" value="Carbon-nitrogen hydrolase"/>
    <property type="match status" value="1"/>
</dbReference>
<comment type="function">
    <text evidence="9">Catalyzes the phospholipid dependent N-acylation of the N-terminal cysteine of apolipoprotein, the last step in lipoprotein maturation.</text>
</comment>
<keyword evidence="7 9" id="KW-0472">Membrane</keyword>
<protein>
    <recommendedName>
        <fullName evidence="9">Apolipoprotein N-acyltransferase</fullName>
        <shortName evidence="9">ALP N-acyltransferase</shortName>
        <ecNumber evidence="9">2.3.1.269</ecNumber>
    </recommendedName>
</protein>
<comment type="caution">
    <text evidence="11">The sequence shown here is derived from an EMBL/GenBank/DDBJ whole genome shotgun (WGS) entry which is preliminary data.</text>
</comment>
<dbReference type="EC" id="2.3.1.269" evidence="9"/>
<feature type="transmembrane region" description="Helical" evidence="9">
    <location>
        <begin position="92"/>
        <end position="118"/>
    </location>
</feature>
<evidence type="ECO:0000256" key="1">
    <source>
        <dbReference type="ARBA" id="ARBA00004651"/>
    </source>
</evidence>
<sequence length="530" mass="56557">MTCPLPFTGALPKGREALLLIVAGGLGALGFAPLGLWPLTLAALAVLIARVMAAQGPGRALLVGWLWGWGHFAVGTNWIATAFTYQAQMPAWLGWIAVLMLAIYLALFPALAGLMGWWLARRWALAPIPALAACWILAEWVRGWLFTGFPWNPLAAATLGGFDRPGLARLLPWTGTYALSGLVVVLAGLWLLAVGAARQGRRGRGLALALVPMALFLAPLGGDSGTGSIPFTLVQPNIGQDEINDPTRYEAQFTREATLSLPLHPGARRYVFWPESGVPDLLREGYEPGWYAASTYGGDPLLARARMGRVIGPGAVLLTGATDLIFRKRELVGAWNVVTALDSNGAIVGSYAKAHLVPFGEYLPLRPLLTPLGLSRMVAGETDDWPGPGPRTLDFGAYGLGKVGIQICYEIVFPGHVVDRAHRPDFLFTPSNDGWFGAWGPPQHLAQARLRAIEEGLPVLRSTTNGISAVIDANGAVRAFAPRNTAKRIDGLIPPAKAPTPFSQVGNILALVWGAALLLTAVVASRRLSR</sequence>
<comment type="subcellular location">
    <subcellularLocation>
        <location evidence="1 9">Cell membrane</location>
        <topology evidence="1 9">Multi-pass membrane protein</topology>
    </subcellularLocation>
</comment>
<dbReference type="InterPro" id="IPR045378">
    <property type="entry name" value="LNT_N"/>
</dbReference>
<dbReference type="Pfam" id="PF20154">
    <property type="entry name" value="LNT_N"/>
    <property type="match status" value="1"/>
</dbReference>
<evidence type="ECO:0000256" key="7">
    <source>
        <dbReference type="ARBA" id="ARBA00023136"/>
    </source>
</evidence>
<dbReference type="Pfam" id="PF00795">
    <property type="entry name" value="CN_hydrolase"/>
    <property type="match status" value="1"/>
</dbReference>
<keyword evidence="4 9" id="KW-0808">Transferase</keyword>
<dbReference type="EMBL" id="BTFW01000001">
    <property type="protein sequence ID" value="GMM61301.1"/>
    <property type="molecule type" value="Genomic_DNA"/>
</dbReference>
<dbReference type="CDD" id="cd07571">
    <property type="entry name" value="ALP_N-acyl_transferase"/>
    <property type="match status" value="1"/>
</dbReference>
<reference evidence="11 12" key="1">
    <citation type="submission" date="2023-06" db="EMBL/GenBank/DDBJ databases">
        <title>Draft genome sequence of Novosphingobium sp. strain IK01.</title>
        <authorList>
            <person name="Hatamoto M."/>
            <person name="Ikarashi T."/>
            <person name="Yamaguchi T."/>
        </authorList>
    </citation>
    <scope>NUCLEOTIDE SEQUENCE [LARGE SCALE GENOMIC DNA]</scope>
    <source>
        <strain evidence="11 12">IK01</strain>
    </source>
</reference>
<comment type="pathway">
    <text evidence="9">Protein modification; lipoprotein biosynthesis (N-acyl transfer).</text>
</comment>
<comment type="catalytic activity">
    <reaction evidence="9">
        <text>N-terminal S-1,2-diacyl-sn-glyceryl-L-cysteinyl-[lipoprotein] + a glycerophospholipid = N-acyl-S-1,2-diacyl-sn-glyceryl-L-cysteinyl-[lipoprotein] + a 2-acyl-sn-glycero-3-phospholipid + H(+)</text>
        <dbReference type="Rhea" id="RHEA:48228"/>
        <dbReference type="Rhea" id="RHEA-COMP:14681"/>
        <dbReference type="Rhea" id="RHEA-COMP:14684"/>
        <dbReference type="ChEBI" id="CHEBI:15378"/>
        <dbReference type="ChEBI" id="CHEBI:136912"/>
        <dbReference type="ChEBI" id="CHEBI:140656"/>
        <dbReference type="ChEBI" id="CHEBI:140657"/>
        <dbReference type="ChEBI" id="CHEBI:140660"/>
        <dbReference type="EC" id="2.3.1.269"/>
    </reaction>
</comment>
<evidence type="ECO:0000256" key="5">
    <source>
        <dbReference type="ARBA" id="ARBA00022692"/>
    </source>
</evidence>
<dbReference type="Proteomes" id="UP001187221">
    <property type="component" value="Unassembled WGS sequence"/>
</dbReference>
<name>A0ABQ6PB73_9SPHN</name>
<dbReference type="InterPro" id="IPR003010">
    <property type="entry name" value="C-N_Hydrolase"/>
</dbReference>
<dbReference type="RefSeq" id="WP_317974999.1">
    <property type="nucleotide sequence ID" value="NZ_BTFW01000001.1"/>
</dbReference>
<dbReference type="Gene3D" id="3.60.110.10">
    <property type="entry name" value="Carbon-nitrogen hydrolase"/>
    <property type="match status" value="1"/>
</dbReference>
<gene>
    <name evidence="9 11" type="primary">lnt</name>
    <name evidence="11" type="ORF">NUTIK01_20780</name>
</gene>
<dbReference type="PANTHER" id="PTHR38686">
    <property type="entry name" value="APOLIPOPROTEIN N-ACYLTRANSFERASE"/>
    <property type="match status" value="1"/>
</dbReference>
<feature type="transmembrane region" description="Helical" evidence="9">
    <location>
        <begin position="20"/>
        <end position="48"/>
    </location>
</feature>
<feature type="transmembrane region" description="Helical" evidence="9">
    <location>
        <begin position="60"/>
        <end position="80"/>
    </location>
</feature>
<feature type="domain" description="CN hydrolase" evidence="10">
    <location>
        <begin position="234"/>
        <end position="495"/>
    </location>
</feature>
<feature type="transmembrane region" description="Helical" evidence="9">
    <location>
        <begin position="171"/>
        <end position="193"/>
    </location>
</feature>
<feature type="transmembrane region" description="Helical" evidence="9">
    <location>
        <begin position="205"/>
        <end position="222"/>
    </location>
</feature>
<dbReference type="HAMAP" id="MF_01148">
    <property type="entry name" value="Lnt"/>
    <property type="match status" value="1"/>
</dbReference>
<keyword evidence="5 9" id="KW-0812">Transmembrane</keyword>
<dbReference type="InterPro" id="IPR036526">
    <property type="entry name" value="C-N_Hydrolase_sf"/>
</dbReference>
<proteinExistence type="inferred from homology"/>
<dbReference type="PROSITE" id="PS50263">
    <property type="entry name" value="CN_HYDROLASE"/>
    <property type="match status" value="1"/>
</dbReference>
<accession>A0ABQ6PB73</accession>
<evidence type="ECO:0000313" key="11">
    <source>
        <dbReference type="EMBL" id="GMM61301.1"/>
    </source>
</evidence>
<feature type="transmembrane region" description="Helical" evidence="9">
    <location>
        <begin position="505"/>
        <end position="524"/>
    </location>
</feature>
<keyword evidence="3 9" id="KW-1003">Cell membrane</keyword>
<dbReference type="PANTHER" id="PTHR38686:SF1">
    <property type="entry name" value="APOLIPOPROTEIN N-ACYLTRANSFERASE"/>
    <property type="match status" value="1"/>
</dbReference>
<keyword evidence="6 9" id="KW-1133">Transmembrane helix</keyword>
<evidence type="ECO:0000313" key="12">
    <source>
        <dbReference type="Proteomes" id="UP001187221"/>
    </source>
</evidence>